<comment type="subcellular location">
    <subcellularLocation>
        <location evidence="4 14">Cytoplasm</location>
    </subcellularLocation>
</comment>
<evidence type="ECO:0000256" key="2">
    <source>
        <dbReference type="ARBA" id="ARBA00001946"/>
    </source>
</evidence>
<dbReference type="Gene3D" id="3.30.420.10">
    <property type="entry name" value="Ribonuclease H-like superfamily/Ribonuclease H"/>
    <property type="match status" value="1"/>
</dbReference>
<keyword evidence="13 14" id="KW-0464">Manganese</keyword>
<dbReference type="EMBL" id="BJWI01000002">
    <property type="protein sequence ID" value="GEM00754.1"/>
    <property type="molecule type" value="Genomic_DNA"/>
</dbReference>
<dbReference type="EMBL" id="FOXC01000002">
    <property type="protein sequence ID" value="SFO98415.1"/>
    <property type="molecule type" value="Genomic_DNA"/>
</dbReference>
<comment type="function">
    <text evidence="3 14 16">Endonuclease that specifically degrades the RNA of RNA-DNA hybrids.</text>
</comment>
<keyword evidence="11 14" id="KW-0255">Endonuclease</keyword>
<dbReference type="InterPro" id="IPR012337">
    <property type="entry name" value="RNaseH-like_sf"/>
</dbReference>
<dbReference type="NCBIfam" id="NF000595">
    <property type="entry name" value="PRK00015.1-3"/>
    <property type="match status" value="1"/>
</dbReference>
<feature type="binding site" evidence="14 15">
    <location>
        <position position="81"/>
    </location>
    <ligand>
        <name>a divalent metal cation</name>
        <dbReference type="ChEBI" id="CHEBI:60240"/>
    </ligand>
</feature>
<dbReference type="PROSITE" id="PS51975">
    <property type="entry name" value="RNASE_H_2"/>
    <property type="match status" value="1"/>
</dbReference>
<dbReference type="FunFam" id="3.30.420.10:FF:000006">
    <property type="entry name" value="Ribonuclease HII"/>
    <property type="match status" value="1"/>
</dbReference>
<dbReference type="GO" id="GO:0004523">
    <property type="term" value="F:RNA-DNA hybrid ribonuclease activity"/>
    <property type="evidence" value="ECO:0007669"/>
    <property type="project" value="UniProtKB-UniRule"/>
</dbReference>
<evidence type="ECO:0000256" key="9">
    <source>
        <dbReference type="ARBA" id="ARBA00022722"/>
    </source>
</evidence>
<evidence type="ECO:0000256" key="10">
    <source>
        <dbReference type="ARBA" id="ARBA00022723"/>
    </source>
</evidence>
<evidence type="ECO:0000256" key="8">
    <source>
        <dbReference type="ARBA" id="ARBA00022490"/>
    </source>
</evidence>
<protein>
    <recommendedName>
        <fullName evidence="7 14">Ribonuclease HII</fullName>
        <shortName evidence="14">RNase HII</shortName>
        <ecNumber evidence="6 14">3.1.26.4</ecNumber>
    </recommendedName>
</protein>
<reference evidence="18 21" key="2">
    <citation type="submission" date="2019-07" db="EMBL/GenBank/DDBJ databases">
        <title>Whole genome shotgun sequence of Halolactibacillus halophilus NBRC 100868.</title>
        <authorList>
            <person name="Hosoyama A."/>
            <person name="Uohara A."/>
            <person name="Ohji S."/>
            <person name="Ichikawa N."/>
        </authorList>
    </citation>
    <scope>NUCLEOTIDE SEQUENCE [LARGE SCALE GENOMIC DNA]</scope>
    <source>
        <strain evidence="18 21">NBRC 100868</strain>
    </source>
</reference>
<evidence type="ECO:0000256" key="7">
    <source>
        <dbReference type="ARBA" id="ARBA00019179"/>
    </source>
</evidence>
<evidence type="ECO:0000259" key="17">
    <source>
        <dbReference type="PROSITE" id="PS51975"/>
    </source>
</evidence>
<dbReference type="PANTHER" id="PTHR10954">
    <property type="entry name" value="RIBONUCLEASE H2 SUBUNIT A"/>
    <property type="match status" value="1"/>
</dbReference>
<evidence type="ECO:0000313" key="20">
    <source>
        <dbReference type="Proteomes" id="UP000242243"/>
    </source>
</evidence>
<evidence type="ECO:0000256" key="3">
    <source>
        <dbReference type="ARBA" id="ARBA00004065"/>
    </source>
</evidence>
<evidence type="ECO:0000256" key="12">
    <source>
        <dbReference type="ARBA" id="ARBA00022801"/>
    </source>
</evidence>
<keyword evidence="8 14" id="KW-0963">Cytoplasm</keyword>
<dbReference type="PANTHER" id="PTHR10954:SF18">
    <property type="entry name" value="RIBONUCLEASE HII"/>
    <property type="match status" value="1"/>
</dbReference>
<dbReference type="InterPro" id="IPR036397">
    <property type="entry name" value="RNaseH_sf"/>
</dbReference>
<dbReference type="NCBIfam" id="NF000594">
    <property type="entry name" value="PRK00015.1-1"/>
    <property type="match status" value="1"/>
</dbReference>
<dbReference type="AlphaFoldDB" id="A0A1I5LMI2"/>
<keyword evidence="12 14" id="KW-0378">Hydrolase</keyword>
<evidence type="ECO:0000256" key="14">
    <source>
        <dbReference type="HAMAP-Rule" id="MF_00052"/>
    </source>
</evidence>
<dbReference type="InterPro" id="IPR024567">
    <property type="entry name" value="RNase_HII/HIII_dom"/>
</dbReference>
<name>A0A1I5LMI2_9BACI</name>
<evidence type="ECO:0000256" key="5">
    <source>
        <dbReference type="ARBA" id="ARBA00007383"/>
    </source>
</evidence>
<reference evidence="19 20" key="1">
    <citation type="submission" date="2016-10" db="EMBL/GenBank/DDBJ databases">
        <authorList>
            <person name="de Groot N.N."/>
        </authorList>
    </citation>
    <scope>NUCLEOTIDE SEQUENCE [LARGE SCALE GENOMIC DNA]</scope>
    <source>
        <strain evidence="19 20">DSM 17073</strain>
    </source>
</reference>
<gene>
    <name evidence="14 18" type="primary">rnhB</name>
    <name evidence="18" type="ORF">HHA03_02860</name>
    <name evidence="19" type="ORF">SAMN05421839_102137</name>
</gene>
<keyword evidence="10 14" id="KW-0479">Metal-binding</keyword>
<feature type="binding site" evidence="14 15">
    <location>
        <position position="82"/>
    </location>
    <ligand>
        <name>a divalent metal cation</name>
        <dbReference type="ChEBI" id="CHEBI:60240"/>
    </ligand>
</feature>
<dbReference type="Proteomes" id="UP000242243">
    <property type="component" value="Unassembled WGS sequence"/>
</dbReference>
<dbReference type="EC" id="3.1.26.4" evidence="6 14"/>
<dbReference type="GO" id="GO:0032299">
    <property type="term" value="C:ribonuclease H2 complex"/>
    <property type="evidence" value="ECO:0007669"/>
    <property type="project" value="TreeGrafter"/>
</dbReference>
<dbReference type="SUPFAM" id="SSF53098">
    <property type="entry name" value="Ribonuclease H-like"/>
    <property type="match status" value="1"/>
</dbReference>
<comment type="similarity">
    <text evidence="5 14 16">Belongs to the RNase HII family.</text>
</comment>
<dbReference type="GO" id="GO:0030145">
    <property type="term" value="F:manganese ion binding"/>
    <property type="evidence" value="ECO:0007669"/>
    <property type="project" value="UniProtKB-UniRule"/>
</dbReference>
<evidence type="ECO:0000256" key="1">
    <source>
        <dbReference type="ARBA" id="ARBA00000077"/>
    </source>
</evidence>
<keyword evidence="9 14" id="KW-0540">Nuclease</keyword>
<evidence type="ECO:0000256" key="6">
    <source>
        <dbReference type="ARBA" id="ARBA00012180"/>
    </source>
</evidence>
<evidence type="ECO:0000256" key="11">
    <source>
        <dbReference type="ARBA" id="ARBA00022759"/>
    </source>
</evidence>
<dbReference type="RefSeq" id="WP_089829776.1">
    <property type="nucleotide sequence ID" value="NZ_BJWI01000002.1"/>
</dbReference>
<dbReference type="GO" id="GO:0005737">
    <property type="term" value="C:cytoplasm"/>
    <property type="evidence" value="ECO:0007669"/>
    <property type="project" value="UniProtKB-SubCell"/>
</dbReference>
<evidence type="ECO:0000313" key="19">
    <source>
        <dbReference type="EMBL" id="SFO98415.1"/>
    </source>
</evidence>
<evidence type="ECO:0000256" key="16">
    <source>
        <dbReference type="RuleBase" id="RU003515"/>
    </source>
</evidence>
<evidence type="ECO:0000256" key="4">
    <source>
        <dbReference type="ARBA" id="ARBA00004496"/>
    </source>
</evidence>
<dbReference type="GO" id="GO:0003723">
    <property type="term" value="F:RNA binding"/>
    <property type="evidence" value="ECO:0007669"/>
    <property type="project" value="UniProtKB-UniRule"/>
</dbReference>
<dbReference type="Proteomes" id="UP000321547">
    <property type="component" value="Unassembled WGS sequence"/>
</dbReference>
<dbReference type="CDD" id="cd07182">
    <property type="entry name" value="RNase_HII_bacteria_HII_like"/>
    <property type="match status" value="1"/>
</dbReference>
<accession>A0A1I5LMI2</accession>
<dbReference type="InterPro" id="IPR022898">
    <property type="entry name" value="RNase_HII"/>
</dbReference>
<dbReference type="Pfam" id="PF01351">
    <property type="entry name" value="RNase_HII"/>
    <property type="match status" value="1"/>
</dbReference>
<comment type="catalytic activity">
    <reaction evidence="1 14 15 16">
        <text>Endonucleolytic cleavage to 5'-phosphomonoester.</text>
        <dbReference type="EC" id="3.1.26.4"/>
    </reaction>
</comment>
<organism evidence="19 20">
    <name type="scientific">Halolactibacillus halophilus</name>
    <dbReference type="NCBI Taxonomy" id="306540"/>
    <lineage>
        <taxon>Bacteria</taxon>
        <taxon>Bacillati</taxon>
        <taxon>Bacillota</taxon>
        <taxon>Bacilli</taxon>
        <taxon>Bacillales</taxon>
        <taxon>Bacillaceae</taxon>
        <taxon>Halolactibacillus</taxon>
    </lineage>
</organism>
<comment type="cofactor">
    <cofactor evidence="2">
        <name>Mg(2+)</name>
        <dbReference type="ChEBI" id="CHEBI:18420"/>
    </cofactor>
</comment>
<dbReference type="InterPro" id="IPR001352">
    <property type="entry name" value="RNase_HII/HIII"/>
</dbReference>
<evidence type="ECO:0000313" key="18">
    <source>
        <dbReference type="EMBL" id="GEM00754.1"/>
    </source>
</evidence>
<evidence type="ECO:0000256" key="15">
    <source>
        <dbReference type="PROSITE-ProRule" id="PRU01319"/>
    </source>
</evidence>
<feature type="domain" description="RNase H type-2" evidence="17">
    <location>
        <begin position="75"/>
        <end position="258"/>
    </location>
</feature>
<proteinExistence type="inferred from homology"/>
<dbReference type="OrthoDB" id="9803420at2"/>
<evidence type="ECO:0000256" key="13">
    <source>
        <dbReference type="ARBA" id="ARBA00023211"/>
    </source>
</evidence>
<dbReference type="GO" id="GO:0006298">
    <property type="term" value="P:mismatch repair"/>
    <property type="evidence" value="ECO:0007669"/>
    <property type="project" value="TreeGrafter"/>
</dbReference>
<dbReference type="HAMAP" id="MF_00052_B">
    <property type="entry name" value="RNase_HII_B"/>
    <property type="match status" value="1"/>
</dbReference>
<evidence type="ECO:0000313" key="21">
    <source>
        <dbReference type="Proteomes" id="UP000321547"/>
    </source>
</evidence>
<sequence length="258" mass="28880">MENSALHKESIRSIKQLLNEALDQDTLKILEQDDRKGVKDLLTRYYKREKKQAQLKKDYQLKFKYEKVARATGYQCIAGVDEVGRGPLAGPVIAAAVILPETCDLIGLTDSKQLSESKREYFYQAIQREALAIGIGIVSAEIIDAINILEASKQAMLEAIDSLELMPDYLLLDAIELNTVTPQQSLIKGDMKSISIAAASVIAKVTRDRLMSRYDTQYPGYDFLSNQGYGTKKHLEGLKQHGVTPIHRRSFAPVRAHL</sequence>
<dbReference type="STRING" id="306540.SAMN05421839_102137"/>
<comment type="cofactor">
    <cofactor evidence="14 15">
        <name>Mn(2+)</name>
        <dbReference type="ChEBI" id="CHEBI:29035"/>
    </cofactor>
    <cofactor evidence="14 15">
        <name>Mg(2+)</name>
        <dbReference type="ChEBI" id="CHEBI:18420"/>
    </cofactor>
    <text evidence="14 15">Manganese or magnesium. Binds 1 divalent metal ion per monomer in the absence of substrate. May bind a second metal ion after substrate binding.</text>
</comment>
<dbReference type="GO" id="GO:0043137">
    <property type="term" value="P:DNA replication, removal of RNA primer"/>
    <property type="evidence" value="ECO:0007669"/>
    <property type="project" value="TreeGrafter"/>
</dbReference>
<feature type="binding site" evidence="14 15">
    <location>
        <position position="173"/>
    </location>
    <ligand>
        <name>a divalent metal cation</name>
        <dbReference type="ChEBI" id="CHEBI:60240"/>
    </ligand>
</feature>
<keyword evidence="21" id="KW-1185">Reference proteome</keyword>